<dbReference type="PATRIC" id="fig|884204.3.peg.1191"/>
<gene>
    <name evidence="2" type="ordered locus">BP1026B_I1086</name>
</gene>
<evidence type="ECO:0000313" key="3">
    <source>
        <dbReference type="Proteomes" id="UP000010087"/>
    </source>
</evidence>
<organism evidence="2 3">
    <name type="scientific">Burkholderia pseudomallei (strain 1026b)</name>
    <dbReference type="NCBI Taxonomy" id="884204"/>
    <lineage>
        <taxon>Bacteria</taxon>
        <taxon>Pseudomonadati</taxon>
        <taxon>Pseudomonadota</taxon>
        <taxon>Betaproteobacteria</taxon>
        <taxon>Burkholderiales</taxon>
        <taxon>Burkholderiaceae</taxon>
        <taxon>Burkholderia</taxon>
        <taxon>pseudomallei group</taxon>
    </lineage>
</organism>
<evidence type="ECO:0000313" key="2">
    <source>
        <dbReference type="EMBL" id="AFI65736.1"/>
    </source>
</evidence>
<sequence length="201" mass="22277">MIDNALPNAAPRRLNPYVDLTPAQRADLTARILTVFRHATHAMTSDEVCTTHFADMPGAAAQCIDKLARGGWLRRQPRPHDLRFLYWLTGSDAAPPLSVPCKQADGTYSNDAGSALAPRHASRSAVPAGSAHTRPELHTIVTRNAERHVAVSFPHLRSLEISVDSLLGSDTRTLRFLRLFRQSIDLEVSRLELMIQNRRTA</sequence>
<dbReference type="Proteomes" id="UP000010087">
    <property type="component" value="Chromosome 1"/>
</dbReference>
<dbReference type="AlphaFoldDB" id="A0A0H3HIH8"/>
<evidence type="ECO:0000256" key="1">
    <source>
        <dbReference type="SAM" id="MobiDB-lite"/>
    </source>
</evidence>
<dbReference type="EMBL" id="CP002833">
    <property type="protein sequence ID" value="AFI65736.1"/>
    <property type="molecule type" value="Genomic_DNA"/>
</dbReference>
<dbReference type="RefSeq" id="WP_004534172.1">
    <property type="nucleotide sequence ID" value="NC_017831.1"/>
</dbReference>
<proteinExistence type="predicted"/>
<name>A0A0H3HIH8_BURP2</name>
<dbReference type="KEGG" id="bpz:BP1026B_I1086"/>
<feature type="region of interest" description="Disordered" evidence="1">
    <location>
        <begin position="110"/>
        <end position="135"/>
    </location>
</feature>
<reference evidence="2 3" key="1">
    <citation type="journal article" date="2012" name="PLoS ONE">
        <title>Evolution of Burkholderia pseudomallei in recurrent melioidosis.</title>
        <authorList>
            <person name="Hayden H.S."/>
            <person name="Lim R."/>
            <person name="Brittnacher M.J."/>
            <person name="Sims E.H."/>
            <person name="Ramage E.R."/>
            <person name="Fong C."/>
            <person name="Wu Z."/>
            <person name="Crist E."/>
            <person name="Chang J."/>
            <person name="Zhou Y."/>
            <person name="Radey M."/>
            <person name="Rohmer L."/>
            <person name="Haugen E."/>
            <person name="Gillett W."/>
            <person name="Wuthiekanun V."/>
            <person name="Peacock S.J."/>
            <person name="Kaul R."/>
            <person name="Miller S.I."/>
            <person name="Manoil C."/>
            <person name="Jacobs M.A."/>
        </authorList>
    </citation>
    <scope>NUCLEOTIDE SEQUENCE [LARGE SCALE GENOMIC DNA]</scope>
    <source>
        <strain evidence="2 3">1026b</strain>
    </source>
</reference>
<accession>A0A0H3HIH8</accession>
<protein>
    <submittedName>
        <fullName evidence="2">Uncharacterized protein</fullName>
    </submittedName>
</protein>